<accession>A0A1Y1V9S1</accession>
<gene>
    <name evidence="6" type="ORF">BCR36DRAFT_583392</name>
</gene>
<reference evidence="6 7" key="1">
    <citation type="submission" date="2016-08" db="EMBL/GenBank/DDBJ databases">
        <title>Genomes of anaerobic fungi encode conserved fungal cellulosomes for biomass hydrolysis.</title>
        <authorList>
            <consortium name="DOE Joint Genome Institute"/>
            <person name="Haitjema C.H."/>
            <person name="Gilmore S.P."/>
            <person name="Henske J.K."/>
            <person name="Solomon K.V."/>
            <person name="De Groot R."/>
            <person name="Kuo A."/>
            <person name="Mondo S.J."/>
            <person name="Salamov A.A."/>
            <person name="Labutti K."/>
            <person name="Zhao Z."/>
            <person name="Chiniquy J."/>
            <person name="Barry K."/>
            <person name="Brewer H.M."/>
            <person name="Purvine S.O."/>
            <person name="Wright A.T."/>
            <person name="Boxma B."/>
            <person name="Van Alen T."/>
            <person name="Hackstein J.H."/>
            <person name="Baker S.E."/>
            <person name="Grigoriev I.V."/>
            <person name="O'Malley M.A."/>
        </authorList>
    </citation>
    <scope>NUCLEOTIDE SEQUENCE [LARGE SCALE GENOMIC DNA]</scope>
    <source>
        <strain evidence="7">finn</strain>
    </source>
</reference>
<dbReference type="PROSITE" id="PS50302">
    <property type="entry name" value="PUM"/>
    <property type="match status" value="2"/>
</dbReference>
<evidence type="ECO:0000313" key="6">
    <source>
        <dbReference type="EMBL" id="ORX50263.1"/>
    </source>
</evidence>
<dbReference type="InterPro" id="IPR011989">
    <property type="entry name" value="ARM-like"/>
</dbReference>
<dbReference type="GO" id="GO:0003729">
    <property type="term" value="F:mRNA binding"/>
    <property type="evidence" value="ECO:0007669"/>
    <property type="project" value="TreeGrafter"/>
</dbReference>
<organism evidence="6 7">
    <name type="scientific">Piromyces finnis</name>
    <dbReference type="NCBI Taxonomy" id="1754191"/>
    <lineage>
        <taxon>Eukaryota</taxon>
        <taxon>Fungi</taxon>
        <taxon>Fungi incertae sedis</taxon>
        <taxon>Chytridiomycota</taxon>
        <taxon>Chytridiomycota incertae sedis</taxon>
        <taxon>Neocallimastigomycetes</taxon>
        <taxon>Neocallimastigales</taxon>
        <taxon>Neocallimastigaceae</taxon>
        <taxon>Piromyces</taxon>
    </lineage>
</organism>
<proteinExistence type="predicted"/>
<feature type="domain" description="PUM-HD" evidence="5">
    <location>
        <begin position="106"/>
        <end position="481"/>
    </location>
</feature>
<evidence type="ECO:0000256" key="2">
    <source>
        <dbReference type="ARBA" id="ARBA00022884"/>
    </source>
</evidence>
<feature type="compositionally biased region" description="Acidic residues" evidence="4">
    <location>
        <begin position="13"/>
        <end position="53"/>
    </location>
</feature>
<dbReference type="InterPro" id="IPR040059">
    <property type="entry name" value="PUM3"/>
</dbReference>
<keyword evidence="2" id="KW-0694">RNA-binding</keyword>
<dbReference type="Pfam" id="PF00806">
    <property type="entry name" value="PUF"/>
    <property type="match status" value="1"/>
</dbReference>
<feature type="repeat" description="Pumilio" evidence="3">
    <location>
        <begin position="312"/>
        <end position="348"/>
    </location>
</feature>
<dbReference type="GO" id="GO:0005730">
    <property type="term" value="C:nucleolus"/>
    <property type="evidence" value="ECO:0007669"/>
    <property type="project" value="TreeGrafter"/>
</dbReference>
<keyword evidence="1" id="KW-0677">Repeat</keyword>
<dbReference type="InterPro" id="IPR033133">
    <property type="entry name" value="PUM-HD"/>
</dbReference>
<comment type="caution">
    <text evidence="6">The sequence shown here is derived from an EMBL/GenBank/DDBJ whole genome shotgun (WGS) entry which is preliminary data.</text>
</comment>
<evidence type="ECO:0000256" key="3">
    <source>
        <dbReference type="PROSITE-ProRule" id="PRU00317"/>
    </source>
</evidence>
<feature type="region of interest" description="Disordered" evidence="4">
    <location>
        <begin position="656"/>
        <end position="688"/>
    </location>
</feature>
<evidence type="ECO:0000313" key="7">
    <source>
        <dbReference type="Proteomes" id="UP000193719"/>
    </source>
</evidence>
<dbReference type="STRING" id="1754191.A0A1Y1V9S1"/>
<keyword evidence="7" id="KW-1185">Reference proteome</keyword>
<dbReference type="EMBL" id="MCFH01000021">
    <property type="protein sequence ID" value="ORX50263.1"/>
    <property type="molecule type" value="Genomic_DNA"/>
</dbReference>
<dbReference type="InterPro" id="IPR001313">
    <property type="entry name" value="Pumilio_RNA-bd_rpt"/>
</dbReference>
<dbReference type="PANTHER" id="PTHR13389">
    <property type="entry name" value="PUMILIO HOMOLOG 3"/>
    <property type="match status" value="1"/>
</dbReference>
<dbReference type="SUPFAM" id="SSF48371">
    <property type="entry name" value="ARM repeat"/>
    <property type="match status" value="1"/>
</dbReference>
<sequence>MAKSKKNTKQELNEEEIVDEMEYENDEYNEDEYNENELEGDENEEEEEEEEENESKKPRLDNQPQKNQLTPEQKAANRQAQKQLKNERKAQNPSYEIIYEAKEIWETLRLKRNTKDERKELMNKLMNIIRGKVQEIIFKHDASRIIQCAIKYGNQSQRSEIAKELKGRYVELSKSVYGRFIISRVLAYCTDERASVIAEFYGKVLKLIKHKEASLIIEEAYSQYANATQRTALIEEFYGPEFAIFKTKENRSIEQLMEQPIKKESILKHLQHTLSSILGKGGWDITAHTIVHRALMEYFQYADERNIQNMIEFVKDHIVHILHTREGAYVARKAILYATPKERKYIIKTFKSYVAKIACEQYGHTVLLTIFDCVDDTTLIQKSIISEITKKVKPTTTIAGTEEDAENVGLINIITDRWGSRVALYLLSHRKGKYFSPSDIKLLEEGDAIRSKTSKKDPEVRRKELLNAFSPQMIEICTKYAEQLMKDRVSSHVVFETLKCAEGEKDELIEAIASVVQGTIEEYKENNTQKKEEDEYFNAIKKLAAEKAEAKYVETENEHPLVSRTSNQLIKNIIMLSQSEDEENQKIGKAFTKAFYTNIKDNLVYWVKYCAKDAVHTSGIAYALLALLENADKSTVKEIKSSLKSIISKLKINKENKQSENENQNNKKRKRNGGGKAQKPKIDKSKLDGGEYLTGIEKLVKTLKN</sequence>
<dbReference type="PANTHER" id="PTHR13389:SF0">
    <property type="entry name" value="PUMILIO HOMOLOG 3"/>
    <property type="match status" value="1"/>
</dbReference>
<dbReference type="AlphaFoldDB" id="A0A1Y1V9S1"/>
<protein>
    <submittedName>
        <fullName evidence="6">ARM repeat-containing protein</fullName>
    </submittedName>
</protein>
<dbReference type="InterPro" id="IPR016024">
    <property type="entry name" value="ARM-type_fold"/>
</dbReference>
<dbReference type="Gene3D" id="1.25.10.10">
    <property type="entry name" value="Leucine-rich Repeat Variant"/>
    <property type="match status" value="2"/>
</dbReference>
<feature type="repeat" description="Pumilio" evidence="3">
    <location>
        <begin position="164"/>
        <end position="199"/>
    </location>
</feature>
<dbReference type="OrthoDB" id="497380at2759"/>
<dbReference type="GO" id="GO:0006417">
    <property type="term" value="P:regulation of translation"/>
    <property type="evidence" value="ECO:0007669"/>
    <property type="project" value="TreeGrafter"/>
</dbReference>
<feature type="region of interest" description="Disordered" evidence="4">
    <location>
        <begin position="1"/>
        <end position="90"/>
    </location>
</feature>
<name>A0A1Y1V9S1_9FUNG</name>
<dbReference type="SMART" id="SM00025">
    <property type="entry name" value="Pumilio"/>
    <property type="match status" value="6"/>
</dbReference>
<feature type="compositionally biased region" description="Polar residues" evidence="4">
    <location>
        <begin position="62"/>
        <end position="83"/>
    </location>
</feature>
<dbReference type="Proteomes" id="UP000193719">
    <property type="component" value="Unassembled WGS sequence"/>
</dbReference>
<dbReference type="PROSITE" id="PS50303">
    <property type="entry name" value="PUM_HD"/>
    <property type="match status" value="1"/>
</dbReference>
<evidence type="ECO:0000259" key="5">
    <source>
        <dbReference type="PROSITE" id="PS50303"/>
    </source>
</evidence>
<evidence type="ECO:0000256" key="4">
    <source>
        <dbReference type="SAM" id="MobiDB-lite"/>
    </source>
</evidence>
<dbReference type="InterPro" id="IPR012959">
    <property type="entry name" value="CPL_dom"/>
</dbReference>
<dbReference type="Pfam" id="PF08144">
    <property type="entry name" value="CPL"/>
    <property type="match status" value="1"/>
</dbReference>
<evidence type="ECO:0000256" key="1">
    <source>
        <dbReference type="ARBA" id="ARBA00022737"/>
    </source>
</evidence>
<reference evidence="6 7" key="2">
    <citation type="submission" date="2016-08" db="EMBL/GenBank/DDBJ databases">
        <title>Pervasive Adenine N6-methylation of Active Genes in Fungi.</title>
        <authorList>
            <consortium name="DOE Joint Genome Institute"/>
            <person name="Mondo S.J."/>
            <person name="Dannebaum R.O."/>
            <person name="Kuo R.C."/>
            <person name="Labutti K."/>
            <person name="Haridas S."/>
            <person name="Kuo A."/>
            <person name="Salamov A."/>
            <person name="Ahrendt S.R."/>
            <person name="Lipzen A."/>
            <person name="Sullivan W."/>
            <person name="Andreopoulos W.B."/>
            <person name="Clum A."/>
            <person name="Lindquist E."/>
            <person name="Daum C."/>
            <person name="Ramamoorthy G.K."/>
            <person name="Gryganskyi A."/>
            <person name="Culley D."/>
            <person name="Magnuson J.K."/>
            <person name="James T.Y."/>
            <person name="O'Malley M.A."/>
            <person name="Stajich J.E."/>
            <person name="Spatafora J.W."/>
            <person name="Visel A."/>
            <person name="Grigoriev I.V."/>
        </authorList>
    </citation>
    <scope>NUCLEOTIDE SEQUENCE [LARGE SCALE GENOMIC DNA]</scope>
    <source>
        <strain evidence="7">finn</strain>
    </source>
</reference>